<proteinExistence type="predicted"/>
<organism evidence="2 3">
    <name type="scientific">Rothia mucilaginosa (strain DY-18)</name>
    <name type="common">Stomatococcus mucilaginosus</name>
    <dbReference type="NCBI Taxonomy" id="680646"/>
    <lineage>
        <taxon>Bacteria</taxon>
        <taxon>Bacillati</taxon>
        <taxon>Actinomycetota</taxon>
        <taxon>Actinomycetes</taxon>
        <taxon>Micrococcales</taxon>
        <taxon>Micrococcaceae</taxon>
        <taxon>Rothia</taxon>
    </lineage>
</organism>
<dbReference type="HOGENOM" id="CLU_576026_0_0_11"/>
<evidence type="ECO:0000313" key="2">
    <source>
        <dbReference type="EMBL" id="BAI64469.1"/>
    </source>
</evidence>
<keyword evidence="3" id="KW-1185">Reference proteome</keyword>
<reference evidence="2 3" key="3">
    <citation type="journal article" date="2010" name="Sequencing">
        <title>Complete Genome Sequence of Rothia mucilaginosa DY-18: A Clinical Isolate with Dense Meshwork-Like Structures from a Persistent Apical Periodontitis Lesion.</title>
        <authorList>
            <person name="Yamane K."/>
            <person name="Nambu T."/>
            <person name="Yamanaka T."/>
            <person name="Mashimo C."/>
            <person name="Sugimori C."/>
            <person name="Leung K.-P."/>
            <person name="Fukushima H."/>
        </authorList>
    </citation>
    <scope>NUCLEOTIDE SEQUENCE [LARGE SCALE GENOMIC DNA]</scope>
    <source>
        <strain evidence="2 3">DY-18</strain>
    </source>
</reference>
<name>D2NS43_ROTMD</name>
<reference evidence="2 3" key="2">
    <citation type="journal article" date="2010" name="J Osaka Dent Univ">
        <title>Isolation and identification of Rothia mucilaginosa from persistent apical periodontitis lesions.</title>
        <authorList>
            <person name="Yamane K."/>
            <person name="Yoshida M."/>
            <person name="Fujihira T."/>
            <person name="Baba T."/>
            <person name="Tsuji N."/>
            <person name="Hayashi H."/>
            <person name="Sugimori C."/>
            <person name="Yamanaka T."/>
            <person name="Mashimo C."/>
            <person name="Nambu T."/>
            <person name="Kawai H."/>
            <person name="Fukushima H."/>
        </authorList>
    </citation>
    <scope>NUCLEOTIDE SEQUENCE [LARGE SCALE GENOMIC DNA]</scope>
    <source>
        <strain evidence="2 3">DY-18</strain>
    </source>
</reference>
<dbReference type="EMBL" id="AP011540">
    <property type="protein sequence ID" value="BAI64469.1"/>
    <property type="molecule type" value="Genomic_DNA"/>
</dbReference>
<dbReference type="AlphaFoldDB" id="D2NS43"/>
<sequence length="474" mass="52894">MGGRNEPCLECARRQVHAGFEHGVEERVVAAGCRRLDVGVVVHARLGGAERDREEVTGVLDGVVHTGGVERLGQRLLQLGAARIQVRVDGGVSQGQGRNARRDGQRVTGEGTRLVDRADRRQVLHDLTLTGQRRDGHTATNDLAERENIGNPAAILRSRVTPVTSRRHTETGQHLIKNHERIVRVSNLVQATVETGLGGHHTHVAGRRLSDNRGNLTLVVRERLTHGIQVVIGQNDGLRGGRGSHTSRTRQRQGSHTRTSLGKQRIHVTVVAARKLNNLVATGHTTRQTNRSHGRLSTGRHHTHLINRTGNHRVNTVDHQLSQLSLRRARRTKRQAALSRLLNRLNNLRMRMTQNRRTPRADQVNVLVAVRIVQVRTLSLRRKRRSAAHRIESTHRGIHAAGNHRARTLKQLLAGFVVQRVGRGRSHRIGAFQQRRRTKELQGTMRTRQRSPHATSVPYLTIIGATDEPQVTST</sequence>
<feature type="region of interest" description="Disordered" evidence="1">
    <location>
        <begin position="436"/>
        <end position="455"/>
    </location>
</feature>
<dbReference type="KEGG" id="rmu:RMDY18_06370"/>
<accession>D2NS43</accession>
<feature type="compositionally biased region" description="Basic residues" evidence="1">
    <location>
        <begin position="245"/>
        <end position="255"/>
    </location>
</feature>
<feature type="region of interest" description="Disordered" evidence="1">
    <location>
        <begin position="91"/>
        <end position="110"/>
    </location>
</feature>
<evidence type="ECO:0000313" key="3">
    <source>
        <dbReference type="Proteomes" id="UP000001883"/>
    </source>
</evidence>
<feature type="region of interest" description="Disordered" evidence="1">
    <location>
        <begin position="235"/>
        <end position="262"/>
    </location>
</feature>
<dbReference type="Proteomes" id="UP000001883">
    <property type="component" value="Chromosome"/>
</dbReference>
<evidence type="ECO:0000256" key="1">
    <source>
        <dbReference type="SAM" id="MobiDB-lite"/>
    </source>
</evidence>
<protein>
    <submittedName>
        <fullName evidence="2">Uncharacterized protein conserved in archaea</fullName>
    </submittedName>
</protein>
<gene>
    <name evidence="2" type="ordered locus">RMDY18_06370</name>
</gene>
<dbReference type="eggNOG" id="ENOG50345DZ">
    <property type="taxonomic scope" value="Bacteria"/>
</dbReference>
<reference evidence="3" key="1">
    <citation type="submission" date="2009-07" db="EMBL/GenBank/DDBJ databases">
        <title>Complete genome sequence of Rothia mucilaginosa DJ.</title>
        <authorList>
            <person name="Yamane K."/>
            <person name="Nambu T."/>
            <person name="Mashimo C."/>
            <person name="Sugimori C."/>
            <person name="Yamanaka T."/>
            <person name="Leung K."/>
            <person name="Fukushima H."/>
        </authorList>
    </citation>
    <scope>NUCLEOTIDE SEQUENCE [LARGE SCALE GENOMIC DNA]</scope>
    <source>
        <strain evidence="3">DY-18</strain>
    </source>
</reference>